<feature type="domain" description="Nudix hydrolase" evidence="3">
    <location>
        <begin position="191"/>
        <end position="324"/>
    </location>
</feature>
<accession>A0ABN4P1H3</accession>
<dbReference type="Gene3D" id="3.90.79.10">
    <property type="entry name" value="Nucleoside Triphosphate Pyrophosphohydrolase"/>
    <property type="match status" value="3"/>
</dbReference>
<dbReference type="InterPro" id="IPR015797">
    <property type="entry name" value="NUDIX_hydrolase-like_dom_sf"/>
</dbReference>
<organism evidence="4 5">
    <name type="scientific">Streptomyces ambofaciens</name>
    <dbReference type="NCBI Taxonomy" id="1889"/>
    <lineage>
        <taxon>Bacteria</taxon>
        <taxon>Bacillati</taxon>
        <taxon>Actinomycetota</taxon>
        <taxon>Actinomycetes</taxon>
        <taxon>Kitasatosporales</taxon>
        <taxon>Streptomycetaceae</taxon>
        <taxon>Streptomyces</taxon>
    </lineage>
</organism>
<evidence type="ECO:0000256" key="2">
    <source>
        <dbReference type="ARBA" id="ARBA00022801"/>
    </source>
</evidence>
<keyword evidence="2 4" id="KW-0378">Hydrolase</keyword>
<keyword evidence="5" id="KW-1185">Reference proteome</keyword>
<reference evidence="4 5" key="2">
    <citation type="journal article" date="2016" name="Genome Announc.">
        <title>Complete Genome Sequence of Streptomyces ambofaciens DSM 40697, a Paradigm for Genome Plasticity Studies.</title>
        <authorList>
            <person name="Thibessard A."/>
            <person name="Leblond P."/>
        </authorList>
    </citation>
    <scope>NUCLEOTIDE SEQUENCE [LARGE SCALE GENOMIC DNA]</scope>
    <source>
        <strain evidence="4 5">DSM 40697</strain>
    </source>
</reference>
<proteinExistence type="predicted"/>
<dbReference type="EMBL" id="CP012949">
    <property type="protein sequence ID" value="ANB04224.1"/>
    <property type="molecule type" value="Genomic_DNA"/>
</dbReference>
<dbReference type="Pfam" id="PF00293">
    <property type="entry name" value="NUDIX"/>
    <property type="match status" value="3"/>
</dbReference>
<dbReference type="SUPFAM" id="SSF55811">
    <property type="entry name" value="Nudix"/>
    <property type="match status" value="3"/>
</dbReference>
<dbReference type="GO" id="GO:0016787">
    <property type="term" value="F:hydrolase activity"/>
    <property type="evidence" value="ECO:0007669"/>
    <property type="project" value="UniProtKB-KW"/>
</dbReference>
<evidence type="ECO:0000259" key="3">
    <source>
        <dbReference type="PROSITE" id="PS51462"/>
    </source>
</evidence>
<dbReference type="CDD" id="cd03674">
    <property type="entry name" value="NUDIX_Hydrolase"/>
    <property type="match status" value="1"/>
</dbReference>
<dbReference type="PROSITE" id="PS51462">
    <property type="entry name" value="NUDIX"/>
    <property type="match status" value="3"/>
</dbReference>
<dbReference type="InterPro" id="IPR000086">
    <property type="entry name" value="NUDIX_hydrolase_dom"/>
</dbReference>
<dbReference type="Proteomes" id="UP000076720">
    <property type="component" value="Chromosome"/>
</dbReference>
<evidence type="ECO:0000313" key="4">
    <source>
        <dbReference type="EMBL" id="ANB04224.1"/>
    </source>
</evidence>
<sequence>MSLSLDHILTTVETYLARHPHEREHLGALLGALERPTHIASPSTFIGHITCGAVVIDSLGRVLHVLHLTSGKVLAPGGHAEPSDESLAGTALRRLHQETGIPLQAVAPWPGYETVPFDIDIHDIDAHPGRAEPGHQHFDLRFLFRLHTAAEPPVVLQEEEVGGIEWRPVDRVVSPSLRDKLLKLPPPKTDPERANASALIYNDHGEYLLHLRDYFPGRIWEPGMWSLLGGGREPQDATLEHTLRRELAEEAGLAIADLAPFGTEYARDDAGASVPITIYAGRWNGDPRELRLTEGVMLSWFAPDDLHRLRIAPTTTDLVRRHAAGLPARTAPQSALAPRKLHRPAPPHGTVLNVIGVHLHLERPDGTVLLGLRHPDSAFAPSTWHVLAGHCEQENAIACLLREAREEAGLHIERQDVELVHVIHHVDKAGDRPRIGLFFRARTWSGEPELREPDKCTQWRFWDPAALPDNLVSYTRQAIAKIQNGDLYSESGWPA</sequence>
<dbReference type="CDD" id="cd04683">
    <property type="entry name" value="NUDIX_Hydrolase"/>
    <property type="match status" value="1"/>
</dbReference>
<dbReference type="RefSeq" id="WP_063480953.1">
    <property type="nucleotide sequence ID" value="NZ_CP012949.1"/>
</dbReference>
<feature type="domain" description="Nudix hydrolase" evidence="3">
    <location>
        <begin position="352"/>
        <end position="485"/>
    </location>
</feature>
<name>A0ABN4P1H3_STRAM</name>
<dbReference type="PANTHER" id="PTHR43046">
    <property type="entry name" value="GDP-MANNOSE MANNOSYL HYDROLASE"/>
    <property type="match status" value="1"/>
</dbReference>
<comment type="cofactor">
    <cofactor evidence="1">
        <name>Mg(2+)</name>
        <dbReference type="ChEBI" id="CHEBI:18420"/>
    </cofactor>
</comment>
<protein>
    <submittedName>
        <fullName evidence="4">NUDIX hydrolase</fullName>
    </submittedName>
</protein>
<gene>
    <name evidence="4" type="ORF">SAM40697_0261</name>
</gene>
<reference evidence="5" key="1">
    <citation type="submission" date="2015-10" db="EMBL/GenBank/DDBJ databases">
        <title>Complete genome sequence of Streptomyces ambofaciens DSM 40697.</title>
        <authorList>
            <person name="Thibessard A."/>
            <person name="Leblond P."/>
        </authorList>
    </citation>
    <scope>NUCLEOTIDE SEQUENCE [LARGE SCALE GENOMIC DNA]</scope>
    <source>
        <strain evidence="5">DSM 40697</strain>
    </source>
</reference>
<feature type="domain" description="Nudix hydrolase" evidence="3">
    <location>
        <begin position="46"/>
        <end position="190"/>
    </location>
</feature>
<dbReference type="PANTHER" id="PTHR43046:SF2">
    <property type="entry name" value="8-OXO-DGTP DIPHOSPHATASE-RELATED"/>
    <property type="match status" value="1"/>
</dbReference>
<evidence type="ECO:0000313" key="5">
    <source>
        <dbReference type="Proteomes" id="UP000076720"/>
    </source>
</evidence>
<evidence type="ECO:0000256" key="1">
    <source>
        <dbReference type="ARBA" id="ARBA00001946"/>
    </source>
</evidence>